<protein>
    <submittedName>
        <fullName evidence="1">Uncharacterized protein</fullName>
    </submittedName>
</protein>
<reference evidence="1" key="2">
    <citation type="submission" date="2020-11" db="EMBL/GenBank/DDBJ databases">
        <authorList>
            <person name="McCartney M.A."/>
            <person name="Auch B."/>
            <person name="Kono T."/>
            <person name="Mallez S."/>
            <person name="Becker A."/>
            <person name="Gohl D.M."/>
            <person name="Silverstein K.A.T."/>
            <person name="Koren S."/>
            <person name="Bechman K.B."/>
            <person name="Herman A."/>
            <person name="Abrahante J.E."/>
            <person name="Garbe J."/>
        </authorList>
    </citation>
    <scope>NUCLEOTIDE SEQUENCE</scope>
    <source>
        <strain evidence="1">Duluth1</strain>
        <tissue evidence="1">Whole animal</tissue>
    </source>
</reference>
<reference evidence="1" key="1">
    <citation type="journal article" date="2019" name="bioRxiv">
        <title>The Genome of the Zebra Mussel, Dreissena polymorpha: A Resource for Invasive Species Research.</title>
        <authorList>
            <person name="McCartney M.A."/>
            <person name="Auch B."/>
            <person name="Kono T."/>
            <person name="Mallez S."/>
            <person name="Zhang Y."/>
            <person name="Obille A."/>
            <person name="Becker A."/>
            <person name="Abrahante J.E."/>
            <person name="Garbe J."/>
            <person name="Badalamenti J.P."/>
            <person name="Herman A."/>
            <person name="Mangelson H."/>
            <person name="Liachko I."/>
            <person name="Sullivan S."/>
            <person name="Sone E.D."/>
            <person name="Koren S."/>
            <person name="Silverstein K.A.T."/>
            <person name="Beckman K.B."/>
            <person name="Gohl D.M."/>
        </authorList>
    </citation>
    <scope>NUCLEOTIDE SEQUENCE</scope>
    <source>
        <strain evidence="1">Duluth1</strain>
        <tissue evidence="1">Whole animal</tissue>
    </source>
</reference>
<dbReference type="EMBL" id="JAIWYP010000002">
    <property type="protein sequence ID" value="KAH3864912.1"/>
    <property type="molecule type" value="Genomic_DNA"/>
</dbReference>
<evidence type="ECO:0000313" key="1">
    <source>
        <dbReference type="EMBL" id="KAH3864912.1"/>
    </source>
</evidence>
<proteinExistence type="predicted"/>
<keyword evidence="2" id="KW-1185">Reference proteome</keyword>
<evidence type="ECO:0000313" key="2">
    <source>
        <dbReference type="Proteomes" id="UP000828390"/>
    </source>
</evidence>
<sequence length="147" mass="17446">METTQSNFHRRSGILYDSRQKSHGGLRLQNEQQITLGLTITYLIKEGLRIVLRLKKLIQAIVSYPEPQRWCCKRRPELGILHLAWLNRDPEFRDERFVINESYSVLREIMVRQTEIVREILDRIFMEGISVKDGTSINVRMLRMLCM</sequence>
<name>A0A9D4LWA1_DREPO</name>
<accession>A0A9D4LWA1</accession>
<organism evidence="1 2">
    <name type="scientific">Dreissena polymorpha</name>
    <name type="common">Zebra mussel</name>
    <name type="synonym">Mytilus polymorpha</name>
    <dbReference type="NCBI Taxonomy" id="45954"/>
    <lineage>
        <taxon>Eukaryota</taxon>
        <taxon>Metazoa</taxon>
        <taxon>Spiralia</taxon>
        <taxon>Lophotrochozoa</taxon>
        <taxon>Mollusca</taxon>
        <taxon>Bivalvia</taxon>
        <taxon>Autobranchia</taxon>
        <taxon>Heteroconchia</taxon>
        <taxon>Euheterodonta</taxon>
        <taxon>Imparidentia</taxon>
        <taxon>Neoheterodontei</taxon>
        <taxon>Myida</taxon>
        <taxon>Dreissenoidea</taxon>
        <taxon>Dreissenidae</taxon>
        <taxon>Dreissena</taxon>
    </lineage>
</organism>
<dbReference type="Proteomes" id="UP000828390">
    <property type="component" value="Unassembled WGS sequence"/>
</dbReference>
<comment type="caution">
    <text evidence="1">The sequence shown here is derived from an EMBL/GenBank/DDBJ whole genome shotgun (WGS) entry which is preliminary data.</text>
</comment>
<dbReference type="AlphaFoldDB" id="A0A9D4LWA1"/>
<gene>
    <name evidence="1" type="ORF">DPMN_027945</name>
</gene>